<dbReference type="GO" id="GO:0003677">
    <property type="term" value="F:DNA binding"/>
    <property type="evidence" value="ECO:0007669"/>
    <property type="project" value="UniProtKB-KW"/>
</dbReference>
<keyword evidence="1" id="KW-0805">Transcription regulation</keyword>
<organism evidence="5 6">
    <name type="scientific">Sphaerochaeta halotolerans</name>
    <dbReference type="NCBI Taxonomy" id="2293840"/>
    <lineage>
        <taxon>Bacteria</taxon>
        <taxon>Pseudomonadati</taxon>
        <taxon>Spirochaetota</taxon>
        <taxon>Spirochaetia</taxon>
        <taxon>Spirochaetales</taxon>
        <taxon>Sphaerochaetaceae</taxon>
        <taxon>Sphaerochaeta</taxon>
    </lineage>
</organism>
<proteinExistence type="predicted"/>
<evidence type="ECO:0000313" key="6">
    <source>
        <dbReference type="Proteomes" id="UP000264002"/>
    </source>
</evidence>
<keyword evidence="6" id="KW-1185">Reference proteome</keyword>
<dbReference type="SMART" id="SM00345">
    <property type="entry name" value="HTH_GNTR"/>
    <property type="match status" value="1"/>
</dbReference>
<dbReference type="Proteomes" id="UP000264002">
    <property type="component" value="Unassembled WGS sequence"/>
</dbReference>
<dbReference type="AlphaFoldDB" id="A0A372MLE7"/>
<dbReference type="PANTHER" id="PTHR43537:SF5">
    <property type="entry name" value="UXU OPERON TRANSCRIPTIONAL REGULATOR"/>
    <property type="match status" value="1"/>
</dbReference>
<dbReference type="PANTHER" id="PTHR43537">
    <property type="entry name" value="TRANSCRIPTIONAL REGULATOR, GNTR FAMILY"/>
    <property type="match status" value="1"/>
</dbReference>
<sequence length="234" mass="26624">MEDIFRVHEGRQSAVELVIEKIKELLIDQKLSPGDMIPNEISLAESLKVGRGTVREALKILSAYGVVEIKQGHGTFVSSASNKRLFDPQLFQILVQDRDYKSLTQVRQLLEEGIVKLVIESASDDELALLDQTMREFQEALRDEQASAQKAGALDLHYHRLLARFSHNSIVENIYTFVIELFTKTINPIHEGVDEVHRQLHQAIMDRNSEKAVAAVHSHTAIWVWAYKEAHPEH</sequence>
<reference evidence="5 6" key="2">
    <citation type="submission" date="2018-09" db="EMBL/GenBank/DDBJ databases">
        <title>Genome of Sphaerochaeta halotolerans strain 4-11.</title>
        <authorList>
            <person name="Nazina T.N."/>
            <person name="Sokolova D.S."/>
        </authorList>
    </citation>
    <scope>NUCLEOTIDE SEQUENCE [LARGE SCALE GENOMIC DNA]</scope>
    <source>
        <strain evidence="5 6">4-11</strain>
    </source>
</reference>
<dbReference type="RefSeq" id="WP_133299259.1">
    <property type="nucleotide sequence ID" value="NZ_QUWK01000001.1"/>
</dbReference>
<evidence type="ECO:0000256" key="2">
    <source>
        <dbReference type="ARBA" id="ARBA00023125"/>
    </source>
</evidence>
<dbReference type="InterPro" id="IPR036390">
    <property type="entry name" value="WH_DNA-bd_sf"/>
</dbReference>
<dbReference type="InterPro" id="IPR036388">
    <property type="entry name" value="WH-like_DNA-bd_sf"/>
</dbReference>
<dbReference type="InterPro" id="IPR008920">
    <property type="entry name" value="TF_FadR/GntR_C"/>
</dbReference>
<dbReference type="SUPFAM" id="SSF46785">
    <property type="entry name" value="Winged helix' DNA-binding domain"/>
    <property type="match status" value="1"/>
</dbReference>
<evidence type="ECO:0000313" key="5">
    <source>
        <dbReference type="EMBL" id="RFU96136.1"/>
    </source>
</evidence>
<gene>
    <name evidence="5" type="ORF">DYP60_00765</name>
</gene>
<keyword evidence="3" id="KW-0804">Transcription</keyword>
<reference evidence="6" key="1">
    <citation type="submission" date="2018-08" db="EMBL/GenBank/DDBJ databases">
        <authorList>
            <person name="Grouzdev D.S."/>
            <person name="Krutkina M.S."/>
        </authorList>
    </citation>
    <scope>NUCLEOTIDE SEQUENCE [LARGE SCALE GENOMIC DNA]</scope>
    <source>
        <strain evidence="6">4-11</strain>
    </source>
</reference>
<name>A0A372MLE7_9SPIR</name>
<dbReference type="PRINTS" id="PR00035">
    <property type="entry name" value="HTHGNTR"/>
</dbReference>
<keyword evidence="2" id="KW-0238">DNA-binding</keyword>
<accession>A0A372MLE7</accession>
<dbReference type="GO" id="GO:0003700">
    <property type="term" value="F:DNA-binding transcription factor activity"/>
    <property type="evidence" value="ECO:0007669"/>
    <property type="project" value="InterPro"/>
</dbReference>
<dbReference type="InterPro" id="IPR011711">
    <property type="entry name" value="GntR_C"/>
</dbReference>
<dbReference type="InterPro" id="IPR000524">
    <property type="entry name" value="Tscrpt_reg_HTH_GntR"/>
</dbReference>
<dbReference type="SUPFAM" id="SSF48008">
    <property type="entry name" value="GntR ligand-binding domain-like"/>
    <property type="match status" value="1"/>
</dbReference>
<comment type="caution">
    <text evidence="5">The sequence shown here is derived from an EMBL/GenBank/DDBJ whole genome shotgun (WGS) entry which is preliminary data.</text>
</comment>
<dbReference type="CDD" id="cd07377">
    <property type="entry name" value="WHTH_GntR"/>
    <property type="match status" value="1"/>
</dbReference>
<evidence type="ECO:0000259" key="4">
    <source>
        <dbReference type="PROSITE" id="PS50949"/>
    </source>
</evidence>
<dbReference type="EMBL" id="QUWK01000001">
    <property type="protein sequence ID" value="RFU96136.1"/>
    <property type="molecule type" value="Genomic_DNA"/>
</dbReference>
<evidence type="ECO:0000256" key="3">
    <source>
        <dbReference type="ARBA" id="ARBA00023163"/>
    </source>
</evidence>
<evidence type="ECO:0000256" key="1">
    <source>
        <dbReference type="ARBA" id="ARBA00023015"/>
    </source>
</evidence>
<dbReference type="Pfam" id="PF00392">
    <property type="entry name" value="GntR"/>
    <property type="match status" value="1"/>
</dbReference>
<feature type="domain" description="HTH gntR-type" evidence="4">
    <location>
        <begin position="12"/>
        <end position="80"/>
    </location>
</feature>
<dbReference type="Pfam" id="PF07729">
    <property type="entry name" value="FCD"/>
    <property type="match status" value="1"/>
</dbReference>
<dbReference type="Gene3D" id="1.20.120.530">
    <property type="entry name" value="GntR ligand-binding domain-like"/>
    <property type="match status" value="1"/>
</dbReference>
<dbReference type="PROSITE" id="PS50949">
    <property type="entry name" value="HTH_GNTR"/>
    <property type="match status" value="1"/>
</dbReference>
<dbReference type="Gene3D" id="1.10.10.10">
    <property type="entry name" value="Winged helix-like DNA-binding domain superfamily/Winged helix DNA-binding domain"/>
    <property type="match status" value="1"/>
</dbReference>
<dbReference type="SMART" id="SM00895">
    <property type="entry name" value="FCD"/>
    <property type="match status" value="1"/>
</dbReference>
<protein>
    <submittedName>
        <fullName evidence="5">FadR family transcriptional regulator</fullName>
    </submittedName>
</protein>